<evidence type="ECO:0000259" key="1">
    <source>
        <dbReference type="PROSITE" id="PS50235"/>
    </source>
</evidence>
<evidence type="ECO:0000313" key="3">
    <source>
        <dbReference type="Proteomes" id="UP000187209"/>
    </source>
</evidence>
<gene>
    <name evidence="2" type="ORF">SteCoe_39312</name>
</gene>
<dbReference type="SUPFAM" id="SSF54001">
    <property type="entry name" value="Cysteine proteinases"/>
    <property type="match status" value="1"/>
</dbReference>
<accession>A0A1R2AKT4</accession>
<keyword evidence="3" id="KW-1185">Reference proteome</keyword>
<evidence type="ECO:0000313" key="2">
    <source>
        <dbReference type="EMBL" id="OMJ65099.1"/>
    </source>
</evidence>
<reference evidence="2 3" key="1">
    <citation type="submission" date="2016-11" db="EMBL/GenBank/DDBJ databases">
        <title>The macronuclear genome of Stentor coeruleus: a giant cell with tiny introns.</title>
        <authorList>
            <person name="Slabodnick M."/>
            <person name="Ruby J.G."/>
            <person name="Reiff S.B."/>
            <person name="Swart E.C."/>
            <person name="Gosai S."/>
            <person name="Prabakaran S."/>
            <person name="Witkowska E."/>
            <person name="Larue G.E."/>
            <person name="Fisher S."/>
            <person name="Freeman R.M."/>
            <person name="Gunawardena J."/>
            <person name="Chu W."/>
            <person name="Stover N.A."/>
            <person name="Gregory B.D."/>
            <person name="Nowacki M."/>
            <person name="Derisi J."/>
            <person name="Roy S.W."/>
            <person name="Marshall W.F."/>
            <person name="Sood P."/>
        </authorList>
    </citation>
    <scope>NUCLEOTIDE SEQUENCE [LARGE SCALE GENOMIC DNA]</scope>
    <source>
        <strain evidence="2">WM001</strain>
    </source>
</reference>
<dbReference type="EMBL" id="MPUH01002464">
    <property type="protein sequence ID" value="OMJ65099.1"/>
    <property type="molecule type" value="Genomic_DNA"/>
</dbReference>
<feature type="domain" description="USP" evidence="1">
    <location>
        <begin position="1"/>
        <end position="232"/>
    </location>
</feature>
<dbReference type="InterPro" id="IPR038765">
    <property type="entry name" value="Papain-like_cys_pep_sf"/>
</dbReference>
<protein>
    <recommendedName>
        <fullName evidence="1">USP domain-containing protein</fullName>
    </recommendedName>
</protein>
<dbReference type="InterPro" id="IPR001394">
    <property type="entry name" value="Peptidase_C19_UCH"/>
</dbReference>
<dbReference type="GO" id="GO:0016579">
    <property type="term" value="P:protein deubiquitination"/>
    <property type="evidence" value="ECO:0007669"/>
    <property type="project" value="InterPro"/>
</dbReference>
<dbReference type="PROSITE" id="PS50235">
    <property type="entry name" value="USP_3"/>
    <property type="match status" value="1"/>
</dbReference>
<sequence length="232" mass="26633">MKSLFTLLSCMRNKNIDNVDKELSEFYQNLSRSTDEFADGCQRDVKSLFAFILSTLDDNKDRAADAFIWKKKKSFSCFKHSQYKIPMPDSPYLYLLVKTDYFKKISYKIIADAFEEMIMLKPSQMIGECTFCGNNAKGFENVHEIVRAKYIAFVVSSADGAAKIIEIEKIIIKNYTLNLKGISIVSGVSRASHTFAICKESNAWFTFNDTLISTFETNKDIKGIYMLFYELE</sequence>
<comment type="caution">
    <text evidence="2">The sequence shown here is derived from an EMBL/GenBank/DDBJ whole genome shotgun (WGS) entry which is preliminary data.</text>
</comment>
<dbReference type="AlphaFoldDB" id="A0A1R2AKT4"/>
<organism evidence="2 3">
    <name type="scientific">Stentor coeruleus</name>
    <dbReference type="NCBI Taxonomy" id="5963"/>
    <lineage>
        <taxon>Eukaryota</taxon>
        <taxon>Sar</taxon>
        <taxon>Alveolata</taxon>
        <taxon>Ciliophora</taxon>
        <taxon>Postciliodesmatophora</taxon>
        <taxon>Heterotrichea</taxon>
        <taxon>Heterotrichida</taxon>
        <taxon>Stentoridae</taxon>
        <taxon>Stentor</taxon>
    </lineage>
</organism>
<dbReference type="GO" id="GO:0004843">
    <property type="term" value="F:cysteine-type deubiquitinase activity"/>
    <property type="evidence" value="ECO:0007669"/>
    <property type="project" value="InterPro"/>
</dbReference>
<dbReference type="InterPro" id="IPR028889">
    <property type="entry name" value="USP"/>
</dbReference>
<dbReference type="Gene3D" id="3.90.70.10">
    <property type="entry name" value="Cysteine proteinases"/>
    <property type="match status" value="1"/>
</dbReference>
<dbReference type="Pfam" id="PF00443">
    <property type="entry name" value="UCH"/>
    <property type="match status" value="1"/>
</dbReference>
<name>A0A1R2AKT4_9CILI</name>
<dbReference type="Proteomes" id="UP000187209">
    <property type="component" value="Unassembled WGS sequence"/>
</dbReference>
<proteinExistence type="predicted"/>